<reference evidence="3" key="1">
    <citation type="submission" date="2025-08" db="UniProtKB">
        <authorList>
            <consortium name="RefSeq"/>
        </authorList>
    </citation>
    <scope>IDENTIFICATION</scope>
</reference>
<gene>
    <name evidence="3" type="primary">LOC107809516</name>
</gene>
<evidence type="ECO:0000313" key="3">
    <source>
        <dbReference type="RefSeq" id="XP_016489653.1"/>
    </source>
</evidence>
<dbReference type="InterPro" id="IPR001584">
    <property type="entry name" value="Integrase_cat-core"/>
</dbReference>
<dbReference type="InterPro" id="IPR012337">
    <property type="entry name" value="RNaseH-like_sf"/>
</dbReference>
<dbReference type="InterPro" id="IPR054722">
    <property type="entry name" value="PolX-like_BBD"/>
</dbReference>
<feature type="domain" description="Integrase catalytic" evidence="2">
    <location>
        <begin position="358"/>
        <end position="518"/>
    </location>
</feature>
<proteinExistence type="predicted"/>
<evidence type="ECO:0000256" key="1">
    <source>
        <dbReference type="SAM" id="MobiDB-lite"/>
    </source>
</evidence>
<dbReference type="GO" id="GO:0015074">
    <property type="term" value="P:DNA integration"/>
    <property type="evidence" value="ECO:0007669"/>
    <property type="project" value="InterPro"/>
</dbReference>
<dbReference type="PaxDb" id="4097-A0A1S4BL81"/>
<protein>
    <recommendedName>
        <fullName evidence="2">Integrase catalytic domain-containing protein</fullName>
    </recommendedName>
</protein>
<accession>A0A1S4BL81</accession>
<dbReference type="PROSITE" id="PS50994">
    <property type="entry name" value="INTEGRASE"/>
    <property type="match status" value="1"/>
</dbReference>
<feature type="compositionally biased region" description="Polar residues" evidence="1">
    <location>
        <begin position="160"/>
        <end position="177"/>
    </location>
</feature>
<sequence length="521" mass="57899">MAPETPLIPAPQTSTGNGVTLDVNHPYFLHSSDAPGSRCNDMVTLWLLNSLSKDIGDSVIYSKTARELWIGLEHRFGQSNGAKLYHLQKELAGLLQGTSDIATYFTKLKRLWDGLDSLNTISSALALVSVKVRKWKSEQFPKSRELFTKKWKQKLPGQFQKSTNGFQKSKNPPQRTSIPKARKGKFNPNISCTYYKKIGHSVADCYRIIGFPDGFEFINGKQGQGPIRGNGAFSGDQGDDLTSNFNEVMNQHLSKEQFSQLVQLIKQVKVTDTGSSNSEINANVVAGTIIKYSGSCFSVYNSSTWIIDLGASEHMCFDSSDFISLSPLPIPLDINLPNSFKVTVTHVGRVSIHSDYILENAPLMKRAQVFGEAKEGLYLLEPNYASSRNRYEENVVSSSKQNVFSHVSVSFPFSTSTISDKLRTDNAFELGKGTQQSAFLSSQGILRQTSCVNTPQQNGIVERKYGHLLEIARALLFQSKVPISYWGECLLTATHLINRLPSKVLKGKTPFFHFVQTITLL</sequence>
<name>A0A1S4BL81_TOBAC</name>
<dbReference type="AlphaFoldDB" id="A0A1S4BL81"/>
<dbReference type="OrthoDB" id="1938465at2759"/>
<dbReference type="Pfam" id="PF22936">
    <property type="entry name" value="Pol_BBD"/>
    <property type="match status" value="1"/>
</dbReference>
<dbReference type="InterPro" id="IPR036397">
    <property type="entry name" value="RNaseH_sf"/>
</dbReference>
<dbReference type="PANTHER" id="PTHR37610:SF6">
    <property type="entry name" value="GAG-POLYPEPTIDE OF LTR COPIA-TYPE-RELATED"/>
    <property type="match status" value="1"/>
</dbReference>
<dbReference type="Gene3D" id="3.30.420.10">
    <property type="entry name" value="Ribonuclease H-like superfamily/Ribonuclease H"/>
    <property type="match status" value="1"/>
</dbReference>
<dbReference type="GO" id="GO:0003676">
    <property type="term" value="F:nucleic acid binding"/>
    <property type="evidence" value="ECO:0007669"/>
    <property type="project" value="InterPro"/>
</dbReference>
<evidence type="ECO:0000259" key="2">
    <source>
        <dbReference type="PROSITE" id="PS50994"/>
    </source>
</evidence>
<dbReference type="PANTHER" id="PTHR37610">
    <property type="entry name" value="CCHC-TYPE DOMAIN-CONTAINING PROTEIN"/>
    <property type="match status" value="1"/>
</dbReference>
<dbReference type="KEGG" id="nta:107809516"/>
<organism evidence="3">
    <name type="scientific">Nicotiana tabacum</name>
    <name type="common">Common tobacco</name>
    <dbReference type="NCBI Taxonomy" id="4097"/>
    <lineage>
        <taxon>Eukaryota</taxon>
        <taxon>Viridiplantae</taxon>
        <taxon>Streptophyta</taxon>
        <taxon>Embryophyta</taxon>
        <taxon>Tracheophyta</taxon>
        <taxon>Spermatophyta</taxon>
        <taxon>Magnoliopsida</taxon>
        <taxon>eudicotyledons</taxon>
        <taxon>Gunneridae</taxon>
        <taxon>Pentapetalae</taxon>
        <taxon>asterids</taxon>
        <taxon>lamiids</taxon>
        <taxon>Solanales</taxon>
        <taxon>Solanaceae</taxon>
        <taxon>Nicotianoideae</taxon>
        <taxon>Nicotianeae</taxon>
        <taxon>Nicotiana</taxon>
    </lineage>
</organism>
<dbReference type="RefSeq" id="XP_016489653.1">
    <property type="nucleotide sequence ID" value="XM_016634167.1"/>
</dbReference>
<feature type="region of interest" description="Disordered" evidence="1">
    <location>
        <begin position="160"/>
        <end position="182"/>
    </location>
</feature>
<dbReference type="SUPFAM" id="SSF53098">
    <property type="entry name" value="Ribonuclease H-like"/>
    <property type="match status" value="1"/>
</dbReference>